<dbReference type="InterPro" id="IPR036691">
    <property type="entry name" value="Endo/exonu/phosph_ase_sf"/>
</dbReference>
<feature type="coiled-coil region" evidence="1">
    <location>
        <begin position="1415"/>
        <end position="1446"/>
    </location>
</feature>
<comment type="caution">
    <text evidence="3">The sequence shown here is derived from an EMBL/GenBank/DDBJ whole genome shotgun (WGS) entry which is preliminary data.</text>
</comment>
<dbReference type="Proteomes" id="UP000186817">
    <property type="component" value="Unassembled WGS sequence"/>
</dbReference>
<proteinExistence type="predicted"/>
<dbReference type="InterPro" id="IPR029063">
    <property type="entry name" value="SAM-dependent_MTases_sf"/>
</dbReference>
<evidence type="ECO:0000256" key="1">
    <source>
        <dbReference type="SAM" id="Coils"/>
    </source>
</evidence>
<gene>
    <name evidence="3" type="ORF">AK812_SmicGene11702</name>
</gene>
<name>A0A1Q9ECM9_SYMMI</name>
<reference evidence="3 4" key="1">
    <citation type="submission" date="2016-02" db="EMBL/GenBank/DDBJ databases">
        <title>Genome analysis of coral dinoflagellate symbionts highlights evolutionary adaptations to a symbiotic lifestyle.</title>
        <authorList>
            <person name="Aranda M."/>
            <person name="Li Y."/>
            <person name="Liew Y.J."/>
            <person name="Baumgarten S."/>
            <person name="Simakov O."/>
            <person name="Wilson M."/>
            <person name="Piel J."/>
            <person name="Ashoor H."/>
            <person name="Bougouffa S."/>
            <person name="Bajic V.B."/>
            <person name="Ryu T."/>
            <person name="Ravasi T."/>
            <person name="Bayer T."/>
            <person name="Micklem G."/>
            <person name="Kim H."/>
            <person name="Bhak J."/>
            <person name="Lajeunesse T.C."/>
            <person name="Voolstra C.R."/>
        </authorList>
    </citation>
    <scope>NUCLEOTIDE SEQUENCE [LARGE SCALE GENOMIC DNA]</scope>
    <source>
        <strain evidence="3 4">CCMP2467</strain>
    </source>
</reference>
<keyword evidence="1" id="KW-0175">Coiled coil</keyword>
<dbReference type="EMBL" id="LSRX01000193">
    <property type="protein sequence ID" value="OLQ05141.1"/>
    <property type="molecule type" value="Genomic_DNA"/>
</dbReference>
<keyword evidence="4" id="KW-1185">Reference proteome</keyword>
<dbReference type="Gene3D" id="3.40.50.150">
    <property type="entry name" value="Vaccinia Virus protein VP39"/>
    <property type="match status" value="1"/>
</dbReference>
<evidence type="ECO:0000313" key="4">
    <source>
        <dbReference type="Proteomes" id="UP000186817"/>
    </source>
</evidence>
<dbReference type="SUPFAM" id="SSF53335">
    <property type="entry name" value="S-adenosyl-L-methionine-dependent methyltransferases"/>
    <property type="match status" value="1"/>
</dbReference>
<feature type="compositionally biased region" description="Basic and acidic residues" evidence="2">
    <location>
        <begin position="827"/>
        <end position="836"/>
    </location>
</feature>
<evidence type="ECO:0000313" key="3">
    <source>
        <dbReference type="EMBL" id="OLQ05141.1"/>
    </source>
</evidence>
<feature type="region of interest" description="Disordered" evidence="2">
    <location>
        <begin position="730"/>
        <end position="848"/>
    </location>
</feature>
<organism evidence="3 4">
    <name type="scientific">Symbiodinium microadriaticum</name>
    <name type="common">Dinoflagellate</name>
    <name type="synonym">Zooxanthella microadriatica</name>
    <dbReference type="NCBI Taxonomy" id="2951"/>
    <lineage>
        <taxon>Eukaryota</taxon>
        <taxon>Sar</taxon>
        <taxon>Alveolata</taxon>
        <taxon>Dinophyceae</taxon>
        <taxon>Suessiales</taxon>
        <taxon>Symbiodiniaceae</taxon>
        <taxon>Symbiodinium</taxon>
    </lineage>
</organism>
<evidence type="ECO:0000256" key="2">
    <source>
        <dbReference type="SAM" id="MobiDB-lite"/>
    </source>
</evidence>
<dbReference type="SUPFAM" id="SSF56219">
    <property type="entry name" value="DNase I-like"/>
    <property type="match status" value="1"/>
</dbReference>
<protein>
    <submittedName>
        <fullName evidence="3">Uncharacterized protein</fullName>
    </submittedName>
</protein>
<accession>A0A1Q9ECM9</accession>
<sequence length="2083" mass="232038">MESLLGKGGTAPLEERIECRRNLGWIVTNSIEDVGLDYAFNCAVRVKQMDTTHHGVVQIVDLRLSNGLEDPPDMTVPQITGEELRFDCTTFGKHVCKDEVYMLVGAKILLDLQRERCLRFPPTTENTATILLPSREDVVATMMEMFSGGMGSWAEACRALPAECAMRVDNEGMAISSTLLNQANTVLYSGHGDQASFNTFWGEIADLRWTIGLHSTNTEFVCSSPPCGAYLASGLAPGLQDAKATVGWLQMILVMRFLQRRALIIEALPGFAKHEDFQTIRSLLVWAGYRIIWHGFISATGLMPAEQQRFFMVAWNAADTPSVGMPFRMMQYGPRQSLPCEPILWKNMPGEVLTTVKLVGTDITKVTSRELLPKYLQPQVGSPIHIRLVNQQKPLPLIPGNYRVNLQQPWVILKKRGLHIPLLYQGADIRVLSKWEILRAYGFGPEYILPDNEEDALAPLGQCLMLCLAVVVLGSALAHRQEEDLSNQDLVRYLDAAIEEWEAKWDGFQGLTPFNKNGWAMLVTVGDVNATGPRGKLTRRLQGLQVEIDALTYGRAQGRNAPFLPESSRVLYEDMEGRTEELKTHKLFHVEHGYHYIVLDDDDTVAEVNRKVAEFLQIPEERLAIAKLTEPTKETENWIIAGEVPSESYGKVLVLVDPAIPAAWWMTSEVDKTDFRYTYADQHAAPPDFITINDSEIVQWPASLQSGDYIRLRWNHSSEAEAWKELDIFKGLDEPPQDPPASPAQEGGESSPGGSIQDPPDGDHGGAEVSTALESPPQADPSAPDPPPTAPATSDDVPPTVPYNVELEGQTRGLPFHDAMGPNKRRCTPESHDLRKVQHTPDLPSTINYGSIQNRPSVDAAFYVLFQNQIVSFNNQDGRTLEQLVQDEWGLPDGAVYFTLGVKVLGPHTQCCQIPVGATVVTRGRLRGGTGQVLQKLRAMLASKGVPDDQLENRIQEIRSQIGDKGIKEAYTSFDPWANLKAKCTNRIIKETETKHKPKSKEVQDELVDPLQIADPWSQALKERGAWKLDNTFFKLEDGNHPTTLDKLAHGACGIAIISEKEAEILMQSQETMSDYELAALVVGSSIQSTINFPVKNVETPCRNKDNVRILVRAQLINFGKKTISLAGEANVVTVEEIDASVLACEMVRAEMDDWEEMTEGTIRYLKSKVETLDRSLIGSWGRKYFIKSKQTTDTKHADTCFIMLRIKRECLETILKHVQAGVYFSPRRENGTLDSDFKVIWMPDKPLQELLVKVNSEATAFGLVRNKTGHGIRVRSAEFSQLRQKWQPTWTPIENTPYNIRVQQFFDLQNMPLSCTKTEVQKFVNAISWKALVLRQSKPRTWAVGAEGPPEKLVHLTSHGTVLISEQPQKGGAKGKATGKGKQAKGASSWWVAGPLASPSSFGNQQLQANPQAVMIMDKEAADLEDKLQKKIDQYHKVIESQKADFSSKLTTSQISLKEELMGEMRNQMGAIRKRHSIIRLDDHLDWCKQPTSNNYRLEAHTMQRGFVDDGMQAGKRSPSANYYNSFYHSWNTFYLGDILLPMPMFSGERVGEASNPGPDFFTVSGTNAQSLNAFCDDGRLTSPHAEVLVYTETAATEFVQIKAKKLAHAANQHAVFSKAVRKRSFQDGRDCNTKGEAKGSAIVSKCPVRPTFSAWSTEAWDTARINDCYLITDSGNVLVIAMYGLHQGLPNAEEANQVRCPALIVGDLNCDLQQLNAWHAMVQAGWSDAALVQQQLDGLPAANTYKDVSRLDYVLMNDLARFAFRRFYLSPQDEADHRTVNAEFDWSGIPKQCKTFRMPLDAAQLDIPVAEMQHAYIPAKALDILDIAIRKGDIEEAWGAFCKAYEDGISFAMDKLGKRPPKTFLGRGTTRHQVALSTEQFALLGCLVSPSSNPDEILKAAEDYWKGYWNAEMVTQMDDEMVQGAVQICAGILFARLRLSVPVSLPPVEYRLDVSRCLDNGGLERHATVLLEDEEVLEEIGDDGEQSRAARMDCSLVRSTLLPWRFAFWCLAVASLADSFVWHLESNGHCVTRQACASLGRPPPKHHSEIPGLIIDTKIQADHHPVLRGSSLLIVHPNADP</sequence>
<dbReference type="Gene3D" id="3.60.10.10">
    <property type="entry name" value="Endonuclease/exonuclease/phosphatase"/>
    <property type="match status" value="1"/>
</dbReference>
<dbReference type="OrthoDB" id="447398at2759"/>